<sequence length="207" mass="23884">MYGDAADKLVADAKRSTQLTHLPLYQGELIQNIINETNDLQAEVEHLTNEEIVSQTQSQGDRTNQCQLFISHLAMRRNKRCLLAYQRYRAERLQYMSWLNNTTGITVDEPGAAPSGKAADSLNHNEEEYLKKYNELIINYNKEFNESLDLTGDIEPPKDIFIDVRVLKDVGEITTEYGVFNLTKDSQFFVRYNDVARLIQQGYLQRL</sequence>
<accession>A0A1E3QLW1</accession>
<dbReference type="RefSeq" id="XP_018984003.1">
    <property type="nucleotide sequence ID" value="XM_019129321.1"/>
</dbReference>
<reference evidence="11" key="1">
    <citation type="submission" date="2016-05" db="EMBL/GenBank/DDBJ databases">
        <title>Comparative genomics of biotechnologically important yeasts.</title>
        <authorList>
            <consortium name="DOE Joint Genome Institute"/>
            <person name="Riley R."/>
            <person name="Haridas S."/>
            <person name="Wolfe K.H."/>
            <person name="Lopes M.R."/>
            <person name="Hittinger C.T."/>
            <person name="Goker M."/>
            <person name="Salamov A."/>
            <person name="Wisecaver J."/>
            <person name="Long T.M."/>
            <person name="Aerts A.L."/>
            <person name="Barry K."/>
            <person name="Choi C."/>
            <person name="Clum A."/>
            <person name="Coughlan A.Y."/>
            <person name="Deshpande S."/>
            <person name="Douglass A.P."/>
            <person name="Hanson S.J."/>
            <person name="Klenk H.-P."/>
            <person name="Labutti K."/>
            <person name="Lapidus A."/>
            <person name="Lindquist E."/>
            <person name="Lipzen A."/>
            <person name="Meier-Kolthoff J.P."/>
            <person name="Ohm R.A."/>
            <person name="Otillar R.P."/>
            <person name="Pangilinan J."/>
            <person name="Peng Y."/>
            <person name="Rokas A."/>
            <person name="Rosa C.A."/>
            <person name="Scheuner C."/>
            <person name="Sibirny A.A."/>
            <person name="Slot J.C."/>
            <person name="Stielow J.B."/>
            <person name="Sun H."/>
            <person name="Kurtzman C.P."/>
            <person name="Blackwell M."/>
            <person name="Grigoriev I.V."/>
            <person name="Jeffries T.W."/>
        </authorList>
    </citation>
    <scope>NUCLEOTIDE SEQUENCE [LARGE SCALE GENOMIC DNA]</scope>
    <source>
        <strain evidence="11">NRRL Y-12698</strain>
    </source>
</reference>
<keyword evidence="6 7" id="KW-0539">Nucleus</keyword>
<evidence type="ECO:0000256" key="5">
    <source>
        <dbReference type="ARBA" id="ARBA00022705"/>
    </source>
</evidence>
<organism evidence="10 11">
    <name type="scientific">Babjeviella inositovora NRRL Y-12698</name>
    <dbReference type="NCBI Taxonomy" id="984486"/>
    <lineage>
        <taxon>Eukaryota</taxon>
        <taxon>Fungi</taxon>
        <taxon>Dikarya</taxon>
        <taxon>Ascomycota</taxon>
        <taxon>Saccharomycotina</taxon>
        <taxon>Pichiomycetes</taxon>
        <taxon>Serinales incertae sedis</taxon>
        <taxon>Babjeviella</taxon>
    </lineage>
</organism>
<dbReference type="InterPro" id="IPR056783">
    <property type="entry name" value="PSF1_C"/>
</dbReference>
<evidence type="ECO:0000256" key="2">
    <source>
        <dbReference type="ARBA" id="ARBA00006677"/>
    </source>
</evidence>
<dbReference type="GeneID" id="30147174"/>
<evidence type="ECO:0000256" key="7">
    <source>
        <dbReference type="RuleBase" id="RU368085"/>
    </source>
</evidence>
<keyword evidence="5 7" id="KW-0235">DNA replication</keyword>
<dbReference type="SUPFAM" id="SSF158573">
    <property type="entry name" value="GINS helical bundle-like"/>
    <property type="match status" value="1"/>
</dbReference>
<evidence type="ECO:0000313" key="11">
    <source>
        <dbReference type="Proteomes" id="UP000094336"/>
    </source>
</evidence>
<evidence type="ECO:0000256" key="6">
    <source>
        <dbReference type="ARBA" id="ARBA00023242"/>
    </source>
</evidence>
<comment type="similarity">
    <text evidence="2 7">Belongs to the GINS1/PSF1 family.</text>
</comment>
<comment type="subcellular location">
    <subcellularLocation>
        <location evidence="1 7">Nucleus</location>
    </subcellularLocation>
</comment>
<dbReference type="GO" id="GO:0071162">
    <property type="term" value="C:CMG complex"/>
    <property type="evidence" value="ECO:0007669"/>
    <property type="project" value="EnsemblFungi"/>
</dbReference>
<dbReference type="OrthoDB" id="10252587at2759"/>
<dbReference type="GO" id="GO:0000811">
    <property type="term" value="C:GINS complex"/>
    <property type="evidence" value="ECO:0007669"/>
    <property type="project" value="UniProtKB-UniRule"/>
</dbReference>
<dbReference type="InterPro" id="IPR036224">
    <property type="entry name" value="GINS_bundle-like_dom_sf"/>
</dbReference>
<gene>
    <name evidence="10" type="ORF">BABINDRAFT_162378</name>
</gene>
<comment type="function">
    <text evidence="7">Required for correct functioning of the GINS complex, a complex that plays an essential role in the initiation of DNA replication, and progression of DNA replication forks. GINS complex seems to bind preferentially to single-stranded DNA.</text>
</comment>
<feature type="domain" description="DNA replication complex GINS protein PSF1 C-terminal" evidence="9">
    <location>
        <begin position="158"/>
        <end position="206"/>
    </location>
</feature>
<feature type="domain" description="GINS subunit" evidence="8">
    <location>
        <begin position="44"/>
        <end position="143"/>
    </location>
</feature>
<dbReference type="Pfam" id="PF05916">
    <property type="entry name" value="Sld5"/>
    <property type="match status" value="1"/>
</dbReference>
<comment type="subunit">
    <text evidence="3">Component of the GINS complex which is a heterotetramer of SLD5, PSF1, PSF2 and PSF3.</text>
</comment>
<keyword evidence="11" id="KW-1185">Reference proteome</keyword>
<name>A0A1E3QLW1_9ASCO</name>
<dbReference type="PANTHER" id="PTHR12914:SF2">
    <property type="entry name" value="DNA REPLICATION COMPLEX GINS PROTEIN PSF1"/>
    <property type="match status" value="1"/>
</dbReference>
<proteinExistence type="inferred from homology"/>
<evidence type="ECO:0000256" key="3">
    <source>
        <dbReference type="ARBA" id="ARBA00011352"/>
    </source>
</evidence>
<dbReference type="Proteomes" id="UP000094336">
    <property type="component" value="Unassembled WGS sequence"/>
</dbReference>
<dbReference type="GO" id="GO:1902983">
    <property type="term" value="P:DNA strand elongation involved in mitotic DNA replication"/>
    <property type="evidence" value="ECO:0007669"/>
    <property type="project" value="EnsemblFungi"/>
</dbReference>
<dbReference type="Gene3D" id="1.20.58.1030">
    <property type="match status" value="1"/>
</dbReference>
<dbReference type="CDD" id="cd11710">
    <property type="entry name" value="GINS_A_psf1"/>
    <property type="match status" value="1"/>
</dbReference>
<evidence type="ECO:0000259" key="9">
    <source>
        <dbReference type="Pfam" id="PF24997"/>
    </source>
</evidence>
<dbReference type="InterPro" id="IPR005339">
    <property type="entry name" value="GINS_Psf1"/>
</dbReference>
<protein>
    <recommendedName>
        <fullName evidence="4 7">DNA replication complex GINS protein PSF1</fullName>
    </recommendedName>
</protein>
<dbReference type="AlphaFoldDB" id="A0A1E3QLW1"/>
<dbReference type="STRING" id="984486.A0A1E3QLW1"/>
<evidence type="ECO:0000313" key="10">
    <source>
        <dbReference type="EMBL" id="ODQ78675.1"/>
    </source>
</evidence>
<dbReference type="GO" id="GO:0000727">
    <property type="term" value="P:double-strand break repair via break-induced replication"/>
    <property type="evidence" value="ECO:0007669"/>
    <property type="project" value="EnsemblFungi"/>
</dbReference>
<dbReference type="PANTHER" id="PTHR12914">
    <property type="entry name" value="PARTNER OF SLD5"/>
    <property type="match status" value="1"/>
</dbReference>
<dbReference type="EMBL" id="KV454434">
    <property type="protein sequence ID" value="ODQ78675.1"/>
    <property type="molecule type" value="Genomic_DNA"/>
</dbReference>
<dbReference type="GO" id="GO:0043596">
    <property type="term" value="C:nuclear replication fork"/>
    <property type="evidence" value="ECO:0007669"/>
    <property type="project" value="EnsemblFungi"/>
</dbReference>
<evidence type="ECO:0000259" key="8">
    <source>
        <dbReference type="Pfam" id="PF05916"/>
    </source>
</evidence>
<dbReference type="CDD" id="cd21696">
    <property type="entry name" value="GINS_B_Psf1"/>
    <property type="match status" value="1"/>
</dbReference>
<dbReference type="Pfam" id="PF24997">
    <property type="entry name" value="PSF1_C"/>
    <property type="match status" value="1"/>
</dbReference>
<dbReference type="GO" id="GO:1902975">
    <property type="term" value="P:mitotic DNA replication initiation"/>
    <property type="evidence" value="ECO:0007669"/>
    <property type="project" value="EnsemblFungi"/>
</dbReference>
<evidence type="ECO:0000256" key="1">
    <source>
        <dbReference type="ARBA" id="ARBA00004123"/>
    </source>
</evidence>
<dbReference type="InterPro" id="IPR021151">
    <property type="entry name" value="GINS_A"/>
</dbReference>
<evidence type="ECO:0000256" key="4">
    <source>
        <dbReference type="ARBA" id="ARBA00015143"/>
    </source>
</evidence>